<dbReference type="OrthoDB" id="8903822at2"/>
<evidence type="ECO:0000313" key="1">
    <source>
        <dbReference type="EMBL" id="OFI34934.1"/>
    </source>
</evidence>
<comment type="caution">
    <text evidence="1">The sequence shown here is derived from an EMBL/GenBank/DDBJ whole genome shotgun (WGS) entry which is preliminary data.</text>
</comment>
<name>A0A1E8FG86_9ALTE</name>
<accession>A0A1E8FG86</accession>
<organism evidence="1 2">
    <name type="scientific">Alteromonas lipolytica</name>
    <dbReference type="NCBI Taxonomy" id="1856405"/>
    <lineage>
        <taxon>Bacteria</taxon>
        <taxon>Pseudomonadati</taxon>
        <taxon>Pseudomonadota</taxon>
        <taxon>Gammaproteobacteria</taxon>
        <taxon>Alteromonadales</taxon>
        <taxon>Alteromonadaceae</taxon>
        <taxon>Alteromonas/Salinimonas group</taxon>
        <taxon>Alteromonas</taxon>
    </lineage>
</organism>
<reference evidence="1 2" key="1">
    <citation type="submission" date="2016-09" db="EMBL/GenBank/DDBJ databases">
        <title>Alteromonas lipolytica, a new species isolated from sea water.</title>
        <authorList>
            <person name="Wu Y.-H."/>
            <person name="Cheng H."/>
            <person name="Xu X.-W."/>
        </authorList>
    </citation>
    <scope>NUCLEOTIDE SEQUENCE [LARGE SCALE GENOMIC DNA]</scope>
    <source>
        <strain evidence="1 2">JW12</strain>
    </source>
</reference>
<protein>
    <recommendedName>
        <fullName evidence="3">STAS/SEC14 domain-containing protein</fullName>
    </recommendedName>
</protein>
<gene>
    <name evidence="1" type="ORF">BFC17_15320</name>
</gene>
<dbReference type="RefSeq" id="WP_070175852.1">
    <property type="nucleotide sequence ID" value="NZ_BMJR01000001.1"/>
</dbReference>
<dbReference type="EMBL" id="MJIC01000010">
    <property type="protein sequence ID" value="OFI34934.1"/>
    <property type="molecule type" value="Genomic_DNA"/>
</dbReference>
<dbReference type="Proteomes" id="UP000176037">
    <property type="component" value="Unassembled WGS sequence"/>
</dbReference>
<sequence>MAKNHYSIICNQQIAIVHINGSWGESTTRRFVREFKKQVSPLTSAPWAQLVYFDNWQFSSPNNEPAISELLQWSVSHNLTHSARIFKTDPLKRYQLNRMMDENDESLAIRHFVAAEEGFSWLAENGFTVTGSADFE</sequence>
<keyword evidence="2" id="KW-1185">Reference proteome</keyword>
<dbReference type="AlphaFoldDB" id="A0A1E8FG86"/>
<proteinExistence type="predicted"/>
<evidence type="ECO:0008006" key="3">
    <source>
        <dbReference type="Google" id="ProtNLM"/>
    </source>
</evidence>
<evidence type="ECO:0000313" key="2">
    <source>
        <dbReference type="Proteomes" id="UP000176037"/>
    </source>
</evidence>